<dbReference type="Proteomes" id="UP001163105">
    <property type="component" value="Unassembled WGS sequence"/>
</dbReference>
<evidence type="ECO:0000313" key="2">
    <source>
        <dbReference type="EMBL" id="KAJ6440739.1"/>
    </source>
</evidence>
<feature type="region of interest" description="Disordered" evidence="1">
    <location>
        <begin position="1"/>
        <end position="28"/>
    </location>
</feature>
<gene>
    <name evidence="2" type="ORF">O9K51_06530</name>
</gene>
<name>A0AB34FMX5_9HYPO</name>
<evidence type="ECO:0000313" key="3">
    <source>
        <dbReference type="Proteomes" id="UP001163105"/>
    </source>
</evidence>
<comment type="caution">
    <text evidence="2">The sequence shown here is derived from an EMBL/GenBank/DDBJ whole genome shotgun (WGS) entry which is preliminary data.</text>
</comment>
<dbReference type="AlphaFoldDB" id="A0AB34FMX5"/>
<keyword evidence="3" id="KW-1185">Reference proteome</keyword>
<organism evidence="2 3">
    <name type="scientific">Purpureocillium lavendulum</name>
    <dbReference type="NCBI Taxonomy" id="1247861"/>
    <lineage>
        <taxon>Eukaryota</taxon>
        <taxon>Fungi</taxon>
        <taxon>Dikarya</taxon>
        <taxon>Ascomycota</taxon>
        <taxon>Pezizomycotina</taxon>
        <taxon>Sordariomycetes</taxon>
        <taxon>Hypocreomycetidae</taxon>
        <taxon>Hypocreales</taxon>
        <taxon>Ophiocordycipitaceae</taxon>
        <taxon>Purpureocillium</taxon>
    </lineage>
</organism>
<proteinExistence type="predicted"/>
<accession>A0AB34FMX5</accession>
<reference evidence="2" key="1">
    <citation type="submission" date="2023-01" db="EMBL/GenBank/DDBJ databases">
        <title>The growth and conidiation of Purpureocillium lavendulum are regulated by nitrogen source and histone H3K14 acetylation.</title>
        <authorList>
            <person name="Tang P."/>
            <person name="Han J."/>
            <person name="Zhang C."/>
            <person name="Tang P."/>
            <person name="Qi F."/>
            <person name="Zhang K."/>
            <person name="Liang L."/>
        </authorList>
    </citation>
    <scope>NUCLEOTIDE SEQUENCE</scope>
    <source>
        <strain evidence="2">YMF1.00683</strain>
    </source>
</reference>
<sequence length="84" mass="8833">MSKVAAESVASTALDDITQQRTRAGETGPIRLQQDAPIAKGVSAGRLLLAAVERADGGVADLGWQSWRSEGRQCGLRQDMAALP</sequence>
<evidence type="ECO:0000256" key="1">
    <source>
        <dbReference type="SAM" id="MobiDB-lite"/>
    </source>
</evidence>
<dbReference type="EMBL" id="JAQHRD010000005">
    <property type="protein sequence ID" value="KAJ6440739.1"/>
    <property type="molecule type" value="Genomic_DNA"/>
</dbReference>
<protein>
    <submittedName>
        <fullName evidence="2">Uncharacterized protein</fullName>
    </submittedName>
</protein>